<feature type="domain" description="Major facilitator superfamily (MFS) profile" evidence="5">
    <location>
        <begin position="265"/>
        <end position="441"/>
    </location>
</feature>
<comment type="similarity">
    <text evidence="2">Belongs to the major facilitator superfamily. Monocarboxylate porter (TC 2.A.1.13) family.</text>
</comment>
<evidence type="ECO:0000256" key="3">
    <source>
        <dbReference type="SAM" id="MobiDB-lite"/>
    </source>
</evidence>
<feature type="transmembrane region" description="Helical" evidence="4">
    <location>
        <begin position="134"/>
        <end position="153"/>
    </location>
</feature>
<protein>
    <recommendedName>
        <fullName evidence="5">Major facilitator superfamily (MFS) profile domain-containing protein</fullName>
    </recommendedName>
</protein>
<dbReference type="PANTHER" id="PTHR11360:SF315">
    <property type="entry name" value="TRANSPORTER MCH2-RELATED"/>
    <property type="match status" value="1"/>
</dbReference>
<proteinExistence type="inferred from homology"/>
<reference evidence="6 7" key="1">
    <citation type="submission" date="2024-02" db="EMBL/GenBank/DDBJ databases">
        <title>De novo assembly and annotation of 12 fungi associated with fruit tree decline syndrome in Ontario, Canada.</title>
        <authorList>
            <person name="Sulman M."/>
            <person name="Ellouze W."/>
            <person name="Ilyukhin E."/>
        </authorList>
    </citation>
    <scope>NUCLEOTIDE SEQUENCE [LARGE SCALE GENOMIC DNA]</scope>
    <source>
        <strain evidence="6 7">M169</strain>
    </source>
</reference>
<feature type="transmembrane region" description="Helical" evidence="4">
    <location>
        <begin position="159"/>
        <end position="179"/>
    </location>
</feature>
<organism evidence="6 7">
    <name type="scientific">Diaporthe eres</name>
    <name type="common">Phomopsis oblonga</name>
    <dbReference type="NCBI Taxonomy" id="83184"/>
    <lineage>
        <taxon>Eukaryota</taxon>
        <taxon>Fungi</taxon>
        <taxon>Dikarya</taxon>
        <taxon>Ascomycota</taxon>
        <taxon>Pezizomycotina</taxon>
        <taxon>Sordariomycetes</taxon>
        <taxon>Sordariomycetidae</taxon>
        <taxon>Diaporthales</taxon>
        <taxon>Diaporthaceae</taxon>
        <taxon>Diaporthe</taxon>
        <taxon>Diaporthe eres species complex</taxon>
    </lineage>
</organism>
<feature type="transmembrane region" description="Helical" evidence="4">
    <location>
        <begin position="393"/>
        <end position="413"/>
    </location>
</feature>
<keyword evidence="7" id="KW-1185">Reference proteome</keyword>
<evidence type="ECO:0000313" key="6">
    <source>
        <dbReference type="EMBL" id="KAK7741542.1"/>
    </source>
</evidence>
<evidence type="ECO:0000259" key="5">
    <source>
        <dbReference type="PROSITE" id="PS50850"/>
    </source>
</evidence>
<feature type="transmembrane region" description="Helical" evidence="4">
    <location>
        <begin position="329"/>
        <end position="351"/>
    </location>
</feature>
<feature type="transmembrane region" description="Helical" evidence="4">
    <location>
        <begin position="222"/>
        <end position="242"/>
    </location>
</feature>
<dbReference type="InterPro" id="IPR011701">
    <property type="entry name" value="MFS"/>
</dbReference>
<accession>A0ABR1PP43</accession>
<gene>
    <name evidence="6" type="ORF">SLS63_001099</name>
</gene>
<dbReference type="PANTHER" id="PTHR11360">
    <property type="entry name" value="MONOCARBOXYLATE TRANSPORTER"/>
    <property type="match status" value="1"/>
</dbReference>
<evidence type="ECO:0000313" key="7">
    <source>
        <dbReference type="Proteomes" id="UP001430848"/>
    </source>
</evidence>
<dbReference type="Gene3D" id="1.20.1250.20">
    <property type="entry name" value="MFS general substrate transporter like domains"/>
    <property type="match status" value="2"/>
</dbReference>
<keyword evidence="4" id="KW-0812">Transmembrane</keyword>
<comment type="caution">
    <text evidence="6">The sequence shown here is derived from an EMBL/GenBank/DDBJ whole genome shotgun (WGS) entry which is preliminary data.</text>
</comment>
<feature type="transmembrane region" description="Helical" evidence="4">
    <location>
        <begin position="357"/>
        <end position="381"/>
    </location>
</feature>
<evidence type="ECO:0000256" key="2">
    <source>
        <dbReference type="ARBA" id="ARBA00006727"/>
    </source>
</evidence>
<dbReference type="InterPro" id="IPR050327">
    <property type="entry name" value="Proton-linked_MCT"/>
</dbReference>
<sequence>MASPATADWPATSKETIVDENGIMRTDARHDQAVDMDEKHNKDNGAVDSESSDHEQPQKEFKEGGYGCQGRGHSRFPHQLPYLGYEFTYYLTSNAFPGSSAISFAFVGGLSISIALLLAPLATICIRRYGTRTCLQIGVVLETAAFIGASFTSEQWHLILSQGIAFGAGMGFLFTGSVGLVPQWFHEKRSLANSIGTSGSGFGGLTYSLAAHAMIENLGLPWAFRILAILAFAVNGVCSFLARDRNKEVGAIHQAFHKDLFKRMELYLYLAWGFFSILGYIVVVFSLASYASTVGFTANQGSIIAAIFNLSQGLGRPVIGLLSDKVGRINIAALGSLIAGLAAFFLWIFAAKHFAGAIVYSLFGAFAGCIWPCVAPVAVEVVGLQLLPSVMSITWLVLVLPATFAEVIGLSLVEPGSDGYLHVQVYTGAMFVSAFAARESQ</sequence>
<comment type="subcellular location">
    <subcellularLocation>
        <location evidence="1">Membrane</location>
        <topology evidence="1">Multi-pass membrane protein</topology>
    </subcellularLocation>
</comment>
<feature type="transmembrane region" description="Helical" evidence="4">
    <location>
        <begin position="191"/>
        <end position="210"/>
    </location>
</feature>
<evidence type="ECO:0000256" key="1">
    <source>
        <dbReference type="ARBA" id="ARBA00004141"/>
    </source>
</evidence>
<feature type="transmembrane region" description="Helical" evidence="4">
    <location>
        <begin position="419"/>
        <end position="437"/>
    </location>
</feature>
<dbReference type="SUPFAM" id="SSF103473">
    <property type="entry name" value="MFS general substrate transporter"/>
    <property type="match status" value="1"/>
</dbReference>
<dbReference type="InterPro" id="IPR020846">
    <property type="entry name" value="MFS_dom"/>
</dbReference>
<keyword evidence="4" id="KW-0472">Membrane</keyword>
<dbReference type="InterPro" id="IPR036259">
    <property type="entry name" value="MFS_trans_sf"/>
</dbReference>
<dbReference type="Proteomes" id="UP001430848">
    <property type="component" value="Unassembled WGS sequence"/>
</dbReference>
<keyword evidence="4" id="KW-1133">Transmembrane helix</keyword>
<feature type="compositionally biased region" description="Basic and acidic residues" evidence="3">
    <location>
        <begin position="26"/>
        <end position="63"/>
    </location>
</feature>
<dbReference type="EMBL" id="JAKNSF020000002">
    <property type="protein sequence ID" value="KAK7741542.1"/>
    <property type="molecule type" value="Genomic_DNA"/>
</dbReference>
<feature type="region of interest" description="Disordered" evidence="3">
    <location>
        <begin position="1"/>
        <end position="67"/>
    </location>
</feature>
<feature type="transmembrane region" description="Helical" evidence="4">
    <location>
        <begin position="266"/>
        <end position="291"/>
    </location>
</feature>
<evidence type="ECO:0000256" key="4">
    <source>
        <dbReference type="SAM" id="Phobius"/>
    </source>
</evidence>
<name>A0ABR1PP43_DIAER</name>
<feature type="transmembrane region" description="Helical" evidence="4">
    <location>
        <begin position="303"/>
        <end position="322"/>
    </location>
</feature>
<dbReference type="PROSITE" id="PS50850">
    <property type="entry name" value="MFS"/>
    <property type="match status" value="1"/>
</dbReference>
<dbReference type="Pfam" id="PF07690">
    <property type="entry name" value="MFS_1"/>
    <property type="match status" value="1"/>
</dbReference>
<feature type="transmembrane region" description="Helical" evidence="4">
    <location>
        <begin position="101"/>
        <end position="122"/>
    </location>
</feature>